<comment type="caution">
    <text evidence="2">The sequence shown here is derived from an EMBL/GenBank/DDBJ whole genome shotgun (WGS) entry which is preliminary data.</text>
</comment>
<dbReference type="EMBL" id="MJEQ01037185">
    <property type="protein sequence ID" value="OIT04703.1"/>
    <property type="molecule type" value="Genomic_DNA"/>
</dbReference>
<keyword evidence="3" id="KW-1185">Reference proteome</keyword>
<dbReference type="PANTHER" id="PTHR33294:SF3">
    <property type="entry name" value="AWPM-19-LIKE FAMILY PROTEIN"/>
    <property type="match status" value="1"/>
</dbReference>
<feature type="transmembrane region" description="Helical" evidence="1">
    <location>
        <begin position="100"/>
        <end position="119"/>
    </location>
</feature>
<dbReference type="Pfam" id="PF05512">
    <property type="entry name" value="AWPM-19"/>
    <property type="match status" value="1"/>
</dbReference>
<keyword evidence="1" id="KW-0812">Transmembrane</keyword>
<dbReference type="Proteomes" id="UP000187609">
    <property type="component" value="Unassembled WGS sequence"/>
</dbReference>
<dbReference type="AlphaFoldDB" id="A0A1J6J499"/>
<dbReference type="STRING" id="49451.A0A1J6J499"/>
<evidence type="ECO:0000313" key="2">
    <source>
        <dbReference type="EMBL" id="OIT04703.1"/>
    </source>
</evidence>
<evidence type="ECO:0000313" key="3">
    <source>
        <dbReference type="Proteomes" id="UP000187609"/>
    </source>
</evidence>
<dbReference type="PANTHER" id="PTHR33294">
    <property type="entry name" value="AWPM-19-LIKE FAMILY PROTEIN"/>
    <property type="match status" value="1"/>
</dbReference>
<keyword evidence="1" id="KW-0472">Membrane</keyword>
<name>A0A1J6J499_NICAT</name>
<feature type="transmembrane region" description="Helical" evidence="1">
    <location>
        <begin position="12"/>
        <end position="32"/>
    </location>
</feature>
<feature type="transmembrane region" description="Helical" evidence="1">
    <location>
        <begin position="53"/>
        <end position="80"/>
    </location>
</feature>
<organism evidence="2 3">
    <name type="scientific">Nicotiana attenuata</name>
    <name type="common">Coyote tobacco</name>
    <dbReference type="NCBI Taxonomy" id="49451"/>
    <lineage>
        <taxon>Eukaryota</taxon>
        <taxon>Viridiplantae</taxon>
        <taxon>Streptophyta</taxon>
        <taxon>Embryophyta</taxon>
        <taxon>Tracheophyta</taxon>
        <taxon>Spermatophyta</taxon>
        <taxon>Magnoliopsida</taxon>
        <taxon>eudicotyledons</taxon>
        <taxon>Gunneridae</taxon>
        <taxon>Pentapetalae</taxon>
        <taxon>asterids</taxon>
        <taxon>lamiids</taxon>
        <taxon>Solanales</taxon>
        <taxon>Solanaceae</taxon>
        <taxon>Nicotianoideae</taxon>
        <taxon>Nicotianeae</taxon>
        <taxon>Nicotiana</taxon>
    </lineage>
</organism>
<sequence>MASGAGKSAAFMLLILNVLLYFVVIVIASWAVNHAIVRSKETASTLSIPAKIFPIFFPFGNMATGFVIIFSLIAGVVGFITSLTGIQNVIQWNAPNLHAAAFSSLTTWLLTLLAMGLACKEIDMGWTDSNLRTLEVILIILSGTQMFCTGAIHAGIGDVATRDI</sequence>
<protein>
    <submittedName>
        <fullName evidence="2">Uncharacterized protein</fullName>
    </submittedName>
</protein>
<proteinExistence type="predicted"/>
<reference evidence="2" key="1">
    <citation type="submission" date="2016-11" db="EMBL/GenBank/DDBJ databases">
        <title>The genome of Nicotiana attenuata.</title>
        <authorList>
            <person name="Xu S."/>
            <person name="Brockmoeller T."/>
            <person name="Gaquerel E."/>
            <person name="Navarro A."/>
            <person name="Kuhl H."/>
            <person name="Gase K."/>
            <person name="Ling Z."/>
            <person name="Zhou W."/>
            <person name="Kreitzer C."/>
            <person name="Stanke M."/>
            <person name="Tang H."/>
            <person name="Lyons E."/>
            <person name="Pandey P."/>
            <person name="Pandey S.P."/>
            <person name="Timmermann B."/>
            <person name="Baldwin I.T."/>
        </authorList>
    </citation>
    <scope>NUCLEOTIDE SEQUENCE [LARGE SCALE GENOMIC DNA]</scope>
    <source>
        <strain evidence="2">UT</strain>
    </source>
</reference>
<evidence type="ECO:0000256" key="1">
    <source>
        <dbReference type="SAM" id="Phobius"/>
    </source>
</evidence>
<dbReference type="OMA" id="KEIDIGW"/>
<dbReference type="OrthoDB" id="779714at2759"/>
<accession>A0A1J6J499</accession>
<dbReference type="Gramene" id="OIT04703">
    <property type="protein sequence ID" value="OIT04703"/>
    <property type="gene ID" value="A4A49_13683"/>
</dbReference>
<feature type="transmembrane region" description="Helical" evidence="1">
    <location>
        <begin position="131"/>
        <end position="156"/>
    </location>
</feature>
<keyword evidence="1" id="KW-1133">Transmembrane helix</keyword>
<gene>
    <name evidence="2" type="ORF">A4A49_13683</name>
</gene>
<dbReference type="KEGG" id="nau:109223547"/>
<dbReference type="InterPro" id="IPR008390">
    <property type="entry name" value="AWPM-19"/>
</dbReference>